<keyword evidence="3" id="KW-0732">Signal</keyword>
<evidence type="ECO:0000256" key="3">
    <source>
        <dbReference type="SAM" id="SignalP"/>
    </source>
</evidence>
<dbReference type="Gene3D" id="2.40.50.100">
    <property type="match status" value="1"/>
</dbReference>
<feature type="chain" id="PRO_5011789578" evidence="3">
    <location>
        <begin position="22"/>
        <end position="358"/>
    </location>
</feature>
<comment type="similarity">
    <text evidence="1">Belongs to the membrane fusion protein (MFP) (TC 8.A.1) family.</text>
</comment>
<name>A0A1H9VT84_9RHOB</name>
<dbReference type="PANTHER" id="PTHR30469">
    <property type="entry name" value="MULTIDRUG RESISTANCE PROTEIN MDTA"/>
    <property type="match status" value="1"/>
</dbReference>
<dbReference type="GO" id="GO:0015562">
    <property type="term" value="F:efflux transmembrane transporter activity"/>
    <property type="evidence" value="ECO:0007669"/>
    <property type="project" value="TreeGrafter"/>
</dbReference>
<keyword evidence="5" id="KW-1185">Reference proteome</keyword>
<proteinExistence type="inferred from homology"/>
<dbReference type="Gene3D" id="2.40.30.170">
    <property type="match status" value="1"/>
</dbReference>
<dbReference type="RefSeq" id="WP_092694650.1">
    <property type="nucleotide sequence ID" value="NZ_FOGU01000008.1"/>
</dbReference>
<evidence type="ECO:0000256" key="1">
    <source>
        <dbReference type="ARBA" id="ARBA00009477"/>
    </source>
</evidence>
<accession>A0A1H9VT84</accession>
<dbReference type="AlphaFoldDB" id="A0A1H9VT84"/>
<dbReference type="PANTHER" id="PTHR30469:SF20">
    <property type="entry name" value="EFFLUX RND TRANSPORTER PERIPLASMIC ADAPTOR SUBUNIT"/>
    <property type="match status" value="1"/>
</dbReference>
<organism evidence="4 5">
    <name type="scientific">Tranquillimonas rosea</name>
    <dbReference type="NCBI Taxonomy" id="641238"/>
    <lineage>
        <taxon>Bacteria</taxon>
        <taxon>Pseudomonadati</taxon>
        <taxon>Pseudomonadota</taxon>
        <taxon>Alphaproteobacteria</taxon>
        <taxon>Rhodobacterales</taxon>
        <taxon>Roseobacteraceae</taxon>
        <taxon>Tranquillimonas</taxon>
    </lineage>
</organism>
<dbReference type="NCBIfam" id="TIGR01730">
    <property type="entry name" value="RND_mfp"/>
    <property type="match status" value="1"/>
</dbReference>
<dbReference type="Gene3D" id="2.40.420.20">
    <property type="match status" value="1"/>
</dbReference>
<evidence type="ECO:0000313" key="4">
    <source>
        <dbReference type="EMBL" id="SES24597.1"/>
    </source>
</evidence>
<gene>
    <name evidence="4" type="ORF">SAMN04490244_10862</name>
</gene>
<dbReference type="EMBL" id="FOGU01000008">
    <property type="protein sequence ID" value="SES24597.1"/>
    <property type="molecule type" value="Genomic_DNA"/>
</dbReference>
<dbReference type="Proteomes" id="UP000198885">
    <property type="component" value="Unassembled WGS sequence"/>
</dbReference>
<dbReference type="STRING" id="641238.SAMN04490244_10862"/>
<dbReference type="Gene3D" id="1.10.287.470">
    <property type="entry name" value="Helix hairpin bin"/>
    <property type="match status" value="1"/>
</dbReference>
<keyword evidence="2" id="KW-0175">Coiled coil</keyword>
<sequence>MTKTLLAALAFCAVLAAPLSAQESGDGQDETGQAPLRPAKIETVQPGDGTLRRQFFGRVSAQETVNLAFQVGGQIVELPVVEGRFLDEGELVGKLDLESFELAVERAEVELADARGDRERLENLGRETVTEVNIEDARTAEQLAEIQLQEARDQLEDATLHAPFDALVVRRLEAKFSTVSAGTPVVRLHDMSELQVDIEVPEVLFQRVQDEPNVQFSATFPGGPGAYPLEIREFEAETADVGQTYTLTLAFTEEPEDWLLPGASARVEAVVDSGMDGPIFVPETALIFTPDRDPAVMVFEPAEGDTGTVRRKTVEVEATHDGRFRVVSGLQAGTPIVVAGASQLRDGQTVRRYAGVEG</sequence>
<dbReference type="InterPro" id="IPR006143">
    <property type="entry name" value="RND_pump_MFP"/>
</dbReference>
<dbReference type="SUPFAM" id="SSF111369">
    <property type="entry name" value="HlyD-like secretion proteins"/>
    <property type="match status" value="1"/>
</dbReference>
<dbReference type="GO" id="GO:1990281">
    <property type="term" value="C:efflux pump complex"/>
    <property type="evidence" value="ECO:0007669"/>
    <property type="project" value="TreeGrafter"/>
</dbReference>
<evidence type="ECO:0000313" key="5">
    <source>
        <dbReference type="Proteomes" id="UP000198885"/>
    </source>
</evidence>
<feature type="signal peptide" evidence="3">
    <location>
        <begin position="1"/>
        <end position="21"/>
    </location>
</feature>
<dbReference type="OrthoDB" id="9813967at2"/>
<protein>
    <submittedName>
        <fullName evidence="4">RND family efflux transporter, MFP subunit</fullName>
    </submittedName>
</protein>
<reference evidence="4 5" key="1">
    <citation type="submission" date="2016-10" db="EMBL/GenBank/DDBJ databases">
        <authorList>
            <person name="de Groot N.N."/>
        </authorList>
    </citation>
    <scope>NUCLEOTIDE SEQUENCE [LARGE SCALE GENOMIC DNA]</scope>
    <source>
        <strain evidence="4 5">DSM 23042</strain>
    </source>
</reference>
<feature type="coiled-coil region" evidence="2">
    <location>
        <begin position="97"/>
        <end position="161"/>
    </location>
</feature>
<evidence type="ECO:0000256" key="2">
    <source>
        <dbReference type="SAM" id="Coils"/>
    </source>
</evidence>